<dbReference type="InterPro" id="IPR001992">
    <property type="entry name" value="T2SS_GspF/T4SS_PilC_CS"/>
</dbReference>
<dbReference type="PROSITE" id="PS00874">
    <property type="entry name" value="T2SP_F"/>
    <property type="match status" value="1"/>
</dbReference>
<dbReference type="Gene3D" id="1.20.81.30">
    <property type="entry name" value="Type II secretion system (T2SS), domain F"/>
    <property type="match status" value="2"/>
</dbReference>
<gene>
    <name evidence="12" type="ORF">CO121_00305</name>
</gene>
<dbReference type="PANTHER" id="PTHR30012:SF0">
    <property type="entry name" value="TYPE II SECRETION SYSTEM PROTEIN F-RELATED"/>
    <property type="match status" value="1"/>
</dbReference>
<dbReference type="Pfam" id="PF00482">
    <property type="entry name" value="T2SSF"/>
    <property type="match status" value="2"/>
</dbReference>
<evidence type="ECO:0000256" key="5">
    <source>
        <dbReference type="ARBA" id="ARBA00022519"/>
    </source>
</evidence>
<evidence type="ECO:0000256" key="10">
    <source>
        <dbReference type="SAM" id="Phobius"/>
    </source>
</evidence>
<dbReference type="GO" id="GO:0009306">
    <property type="term" value="P:protein secretion"/>
    <property type="evidence" value="ECO:0007669"/>
    <property type="project" value="InterPro"/>
</dbReference>
<keyword evidence="3 9" id="KW-0813">Transport</keyword>
<evidence type="ECO:0000256" key="1">
    <source>
        <dbReference type="ARBA" id="ARBA00004429"/>
    </source>
</evidence>
<feature type="domain" description="Type II secretion system protein GspF" evidence="11">
    <location>
        <begin position="75"/>
        <end position="198"/>
    </location>
</feature>
<evidence type="ECO:0000256" key="4">
    <source>
        <dbReference type="ARBA" id="ARBA00022475"/>
    </source>
</evidence>
<evidence type="ECO:0000256" key="6">
    <source>
        <dbReference type="ARBA" id="ARBA00022692"/>
    </source>
</evidence>
<accession>A0A2M7ZVQ2</accession>
<reference evidence="13" key="1">
    <citation type="submission" date="2017-09" db="EMBL/GenBank/DDBJ databases">
        <title>Depth-based differentiation of microbial function through sediment-hosted aquifers and enrichment of novel symbionts in the deep terrestrial subsurface.</title>
        <authorList>
            <person name="Probst A.J."/>
            <person name="Ladd B."/>
            <person name="Jarett J.K."/>
            <person name="Geller-Mcgrath D.E."/>
            <person name="Sieber C.M.K."/>
            <person name="Emerson J.B."/>
            <person name="Anantharaman K."/>
            <person name="Thomas B.C."/>
            <person name="Malmstrom R."/>
            <person name="Stieglmeier M."/>
            <person name="Klingl A."/>
            <person name="Woyke T."/>
            <person name="Ryan C.M."/>
            <person name="Banfield J.F."/>
        </authorList>
    </citation>
    <scope>NUCLEOTIDE SEQUENCE [LARGE SCALE GENOMIC DNA]</scope>
</reference>
<comment type="similarity">
    <text evidence="2 9">Belongs to the GSP F family.</text>
</comment>
<comment type="caution">
    <text evidence="12">The sequence shown here is derived from an EMBL/GenBank/DDBJ whole genome shotgun (WGS) entry which is preliminary data.</text>
</comment>
<dbReference type="InterPro" id="IPR018076">
    <property type="entry name" value="T2SS_GspF_dom"/>
</dbReference>
<feature type="transmembrane region" description="Helical" evidence="10">
    <location>
        <begin position="382"/>
        <end position="403"/>
    </location>
</feature>
<evidence type="ECO:0000313" key="12">
    <source>
        <dbReference type="EMBL" id="PJB09376.1"/>
    </source>
</evidence>
<feature type="transmembrane region" description="Helical" evidence="10">
    <location>
        <begin position="229"/>
        <end position="247"/>
    </location>
</feature>
<evidence type="ECO:0000313" key="13">
    <source>
        <dbReference type="Proteomes" id="UP000229156"/>
    </source>
</evidence>
<proteinExistence type="inferred from homology"/>
<feature type="domain" description="Type II secretion system protein GspF" evidence="11">
    <location>
        <begin position="279"/>
        <end position="400"/>
    </location>
</feature>
<dbReference type="InterPro" id="IPR042094">
    <property type="entry name" value="T2SS_GspF_sf"/>
</dbReference>
<name>A0A2M7ZVQ2_9BACT</name>
<dbReference type="GO" id="GO:0005886">
    <property type="term" value="C:plasma membrane"/>
    <property type="evidence" value="ECO:0007669"/>
    <property type="project" value="UniProtKB-SubCell"/>
</dbReference>
<evidence type="ECO:0000256" key="9">
    <source>
        <dbReference type="RuleBase" id="RU003923"/>
    </source>
</evidence>
<evidence type="ECO:0000256" key="2">
    <source>
        <dbReference type="ARBA" id="ARBA00005745"/>
    </source>
</evidence>
<dbReference type="Proteomes" id="UP000229156">
    <property type="component" value="Unassembled WGS sequence"/>
</dbReference>
<dbReference type="PRINTS" id="PR00812">
    <property type="entry name" value="BCTERIALGSPF"/>
</dbReference>
<keyword evidence="8 10" id="KW-0472">Membrane</keyword>
<sequence length="410" mass="45674">MPTYFYKAKNLKGEEESGVLAAQSPSHLARILRKKGYFLISAEEKGVGKKEKFKFFNLSFLDKFIGVSLAEKLFFTRNLRIMVKTGISLPRAFKTLSAQARSKKFREALDIISEKITKGETLSNSLGIFPEIFSNLYQETLRVGEETGSLEDSLKILGNQMEREYGLKSKVKTAMVYPLIVLCLALVMGVFMLFFIVPNLKTIFEELNVELPFTTKVILSSADFLIENWPFAILIIGILIIFLIMGFKSRGGEKAKASLALKIPGISKITKQTNSALTLRTLSSLLKAGVPIVHALEITSGTLTNFYFRESLKEAAEIVEKGEKLSQALNPYQKLYSPMVLEMVEIGEETGETSEILGTLADFYEEEVTSTLQKLSSTIEPILILVIGGVVGFFAVSMFQPMYSIMEGVH</sequence>
<feature type="transmembrane region" description="Helical" evidence="10">
    <location>
        <begin position="176"/>
        <end position="197"/>
    </location>
</feature>
<organism evidence="12 13">
    <name type="scientific">bacterium (Candidatus Gribaldobacteria) CG_4_9_14_3_um_filter_36_15</name>
    <dbReference type="NCBI Taxonomy" id="2014269"/>
    <lineage>
        <taxon>Bacteria</taxon>
        <taxon>Candidatus Gribaldobacteria</taxon>
    </lineage>
</organism>
<dbReference type="AlphaFoldDB" id="A0A2M7ZVQ2"/>
<comment type="subcellular location">
    <subcellularLocation>
        <location evidence="1">Cell inner membrane</location>
        <topology evidence="1">Multi-pass membrane protein</topology>
    </subcellularLocation>
    <subcellularLocation>
        <location evidence="9">Cell membrane</location>
        <topology evidence="9">Multi-pass membrane protein</topology>
    </subcellularLocation>
</comment>
<dbReference type="PANTHER" id="PTHR30012">
    <property type="entry name" value="GENERAL SECRETION PATHWAY PROTEIN"/>
    <property type="match status" value="1"/>
</dbReference>
<dbReference type="InterPro" id="IPR003004">
    <property type="entry name" value="GspF/PilC"/>
</dbReference>
<dbReference type="FunFam" id="1.20.81.30:FF:000001">
    <property type="entry name" value="Type II secretion system protein F"/>
    <property type="match status" value="2"/>
</dbReference>
<protein>
    <recommendedName>
        <fullName evidence="11">Type II secretion system protein GspF domain-containing protein</fullName>
    </recommendedName>
</protein>
<keyword evidence="4" id="KW-1003">Cell membrane</keyword>
<evidence type="ECO:0000259" key="11">
    <source>
        <dbReference type="Pfam" id="PF00482"/>
    </source>
</evidence>
<keyword evidence="5" id="KW-0997">Cell inner membrane</keyword>
<evidence type="ECO:0000256" key="8">
    <source>
        <dbReference type="ARBA" id="ARBA00023136"/>
    </source>
</evidence>
<keyword evidence="7 10" id="KW-1133">Transmembrane helix</keyword>
<dbReference type="EMBL" id="PFUT01000007">
    <property type="protein sequence ID" value="PJB09376.1"/>
    <property type="molecule type" value="Genomic_DNA"/>
</dbReference>
<keyword evidence="6 9" id="KW-0812">Transmembrane</keyword>
<evidence type="ECO:0000256" key="3">
    <source>
        <dbReference type="ARBA" id="ARBA00022448"/>
    </source>
</evidence>
<evidence type="ECO:0000256" key="7">
    <source>
        <dbReference type="ARBA" id="ARBA00022989"/>
    </source>
</evidence>